<dbReference type="Proteomes" id="UP000823775">
    <property type="component" value="Unassembled WGS sequence"/>
</dbReference>
<organism evidence="1 2">
    <name type="scientific">Datura stramonium</name>
    <name type="common">Jimsonweed</name>
    <name type="synonym">Common thornapple</name>
    <dbReference type="NCBI Taxonomy" id="4076"/>
    <lineage>
        <taxon>Eukaryota</taxon>
        <taxon>Viridiplantae</taxon>
        <taxon>Streptophyta</taxon>
        <taxon>Embryophyta</taxon>
        <taxon>Tracheophyta</taxon>
        <taxon>Spermatophyta</taxon>
        <taxon>Magnoliopsida</taxon>
        <taxon>eudicotyledons</taxon>
        <taxon>Gunneridae</taxon>
        <taxon>Pentapetalae</taxon>
        <taxon>asterids</taxon>
        <taxon>lamiids</taxon>
        <taxon>Solanales</taxon>
        <taxon>Solanaceae</taxon>
        <taxon>Solanoideae</taxon>
        <taxon>Datureae</taxon>
        <taxon>Datura</taxon>
    </lineage>
</organism>
<keyword evidence="2" id="KW-1185">Reference proteome</keyword>
<feature type="non-terminal residue" evidence="1">
    <location>
        <position position="83"/>
    </location>
</feature>
<feature type="non-terminal residue" evidence="1">
    <location>
        <position position="1"/>
    </location>
</feature>
<evidence type="ECO:0000313" key="1">
    <source>
        <dbReference type="EMBL" id="MCE3051089.1"/>
    </source>
</evidence>
<protein>
    <submittedName>
        <fullName evidence="1">Uncharacterized protein</fullName>
    </submittedName>
</protein>
<dbReference type="EMBL" id="JACEIK010008161">
    <property type="protein sequence ID" value="MCE3051089.1"/>
    <property type="molecule type" value="Genomic_DNA"/>
</dbReference>
<evidence type="ECO:0000313" key="2">
    <source>
        <dbReference type="Proteomes" id="UP000823775"/>
    </source>
</evidence>
<reference evidence="1 2" key="1">
    <citation type="journal article" date="2021" name="BMC Genomics">
        <title>Datura genome reveals duplications of psychoactive alkaloid biosynthetic genes and high mutation rate following tissue culture.</title>
        <authorList>
            <person name="Rajewski A."/>
            <person name="Carter-House D."/>
            <person name="Stajich J."/>
            <person name="Litt A."/>
        </authorList>
    </citation>
    <scope>NUCLEOTIDE SEQUENCE [LARGE SCALE GENOMIC DNA]</scope>
    <source>
        <strain evidence="1">AR-01</strain>
    </source>
</reference>
<gene>
    <name evidence="1" type="ORF">HAX54_048896</name>
</gene>
<accession>A0ABS8WM84</accession>
<proteinExistence type="predicted"/>
<sequence>TTTISYSPIWFDEMLMKCHFGRILASGHYLTLRHIGALRIAISGSPIIGGGKLSTLVICLSSAIHQRSADSLLQFASIPSVLL</sequence>
<name>A0ABS8WM84_DATST</name>
<comment type="caution">
    <text evidence="1">The sequence shown here is derived from an EMBL/GenBank/DDBJ whole genome shotgun (WGS) entry which is preliminary data.</text>
</comment>